<dbReference type="InterPro" id="IPR013520">
    <property type="entry name" value="Ribonucl_H"/>
</dbReference>
<name>A0ABT3NCR2_9BACT</name>
<accession>A0ABT3NCR2</accession>
<proteinExistence type="predicted"/>
<dbReference type="PANTHER" id="PTHR30231">
    <property type="entry name" value="DNA POLYMERASE III SUBUNIT EPSILON"/>
    <property type="match status" value="1"/>
</dbReference>
<dbReference type="PANTHER" id="PTHR30231:SF41">
    <property type="entry name" value="DNA POLYMERASE III SUBUNIT EPSILON"/>
    <property type="match status" value="1"/>
</dbReference>
<protein>
    <submittedName>
        <fullName evidence="3">Exonuclease domain-containing protein</fullName>
    </submittedName>
</protein>
<dbReference type="SMART" id="SM00479">
    <property type="entry name" value="EXOIII"/>
    <property type="match status" value="1"/>
</dbReference>
<evidence type="ECO:0000313" key="4">
    <source>
        <dbReference type="Proteomes" id="UP001209681"/>
    </source>
</evidence>
<dbReference type="RefSeq" id="WP_265426129.1">
    <property type="nucleotide sequence ID" value="NZ_JAPFPW010000024.1"/>
</dbReference>
<keyword evidence="3" id="KW-0269">Exonuclease</keyword>
<dbReference type="InterPro" id="IPR036397">
    <property type="entry name" value="RNaseH_sf"/>
</dbReference>
<evidence type="ECO:0000259" key="1">
    <source>
        <dbReference type="PROSITE" id="PS51784"/>
    </source>
</evidence>
<evidence type="ECO:0000313" key="3">
    <source>
        <dbReference type="EMBL" id="MCW7755205.1"/>
    </source>
</evidence>
<feature type="domain" description="ExoI C-terminal" evidence="2">
    <location>
        <begin position="341"/>
        <end position="472"/>
    </location>
</feature>
<comment type="caution">
    <text evidence="3">The sequence shown here is derived from an EMBL/GenBank/DDBJ whole genome shotgun (WGS) entry which is preliminary data.</text>
</comment>
<dbReference type="Gene3D" id="3.30.420.10">
    <property type="entry name" value="Ribonuclease H-like superfamily/Ribonuclease H"/>
    <property type="match status" value="1"/>
</dbReference>
<reference evidence="3 4" key="1">
    <citation type="submission" date="2022-11" db="EMBL/GenBank/DDBJ databases">
        <title>Desulfobotulus tamanensis H1 sp. nov. - anaerobic, alkaliphilic, sulphate reducing bacterium isolated from terrestrial mud volcano.</title>
        <authorList>
            <person name="Frolova A."/>
            <person name="Merkel A.Y."/>
            <person name="Slobodkin A.I."/>
        </authorList>
    </citation>
    <scope>NUCLEOTIDE SEQUENCE [LARGE SCALE GENOMIC DNA]</scope>
    <source>
        <strain evidence="3 4">H1</strain>
    </source>
</reference>
<dbReference type="InterPro" id="IPR034747">
    <property type="entry name" value="EXOI_SH3"/>
</dbReference>
<gene>
    <name evidence="3" type="ORF">OOT00_14550</name>
</gene>
<sequence>MGSYLFYDLETSGLNPAFDQILQFAAIRTDFSFQELERHEIRIRLRPDVLIAPGALITHRIPLEVLKTGETEYDAIQQIHRMCNAAGTVSLGYNSLSFDDIFLRFSFYRNLMSPYTHQFASGCSRMDVFPLTVFFLLFRPEVLRWPERGGRVSLKLENLIRENKLAEGMAHDAMVDVEATLALARILAMEKDMWEYLIAGFDKKKDGIRMDQLPEAFQSGMGIHPHGILAGPDAGSANGYLAPVLGLGRSLVYGNQTLWLRLDDERLPSLDPAEPEKHTFVIRKKNGESPFILPPAARFWDRLSDEKKKVSAGNLAWLQSKPELVEDLAIYYREYRYPEISGLDPDASLYQKGFFSRSEEALCRRFHMLPPAKKSEMISDFPPALQTLAARILFRNGMDENHPLVRTMLSRQIEYLRSDNITERLRDWRGEPRRTAADVLQEIGVLREQGGLDAEQIDLLESLETDLHRHVSLE</sequence>
<dbReference type="EMBL" id="JAPFPW010000024">
    <property type="protein sequence ID" value="MCW7755205.1"/>
    <property type="molecule type" value="Genomic_DNA"/>
</dbReference>
<feature type="domain" description="ExoI SH3-like" evidence="1">
    <location>
        <begin position="191"/>
        <end position="336"/>
    </location>
</feature>
<dbReference type="Pfam" id="PF00929">
    <property type="entry name" value="RNase_T"/>
    <property type="match status" value="1"/>
</dbReference>
<dbReference type="InterPro" id="IPR058561">
    <property type="entry name" value="Exonuc_1_C"/>
</dbReference>
<keyword evidence="4" id="KW-1185">Reference proteome</keyword>
<dbReference type="PROSITE" id="PS51785">
    <property type="entry name" value="EXOI_C"/>
    <property type="match status" value="1"/>
</dbReference>
<dbReference type="Gene3D" id="1.20.1280.70">
    <property type="entry name" value="Exonuclease ExoI, domain 3"/>
    <property type="match status" value="1"/>
</dbReference>
<dbReference type="PROSITE" id="PS51784">
    <property type="entry name" value="EXOI_SH3"/>
    <property type="match status" value="1"/>
</dbReference>
<organism evidence="3 4">
    <name type="scientific">Desulfobotulus pelophilus</name>
    <dbReference type="NCBI Taxonomy" id="2823377"/>
    <lineage>
        <taxon>Bacteria</taxon>
        <taxon>Pseudomonadati</taxon>
        <taxon>Thermodesulfobacteriota</taxon>
        <taxon>Desulfobacteria</taxon>
        <taxon>Desulfobacterales</taxon>
        <taxon>Desulfobacteraceae</taxon>
        <taxon>Desulfobotulus</taxon>
    </lineage>
</organism>
<keyword evidence="3" id="KW-0540">Nuclease</keyword>
<dbReference type="CDD" id="cd06138">
    <property type="entry name" value="ExoI_N"/>
    <property type="match status" value="1"/>
</dbReference>
<dbReference type="Proteomes" id="UP001209681">
    <property type="component" value="Unassembled WGS sequence"/>
</dbReference>
<evidence type="ECO:0000259" key="2">
    <source>
        <dbReference type="PROSITE" id="PS51785"/>
    </source>
</evidence>
<keyword evidence="3" id="KW-0378">Hydrolase</keyword>
<dbReference type="SUPFAM" id="SSF53098">
    <property type="entry name" value="Ribonuclease H-like"/>
    <property type="match status" value="1"/>
</dbReference>
<dbReference type="InterPro" id="IPR012337">
    <property type="entry name" value="RNaseH-like_sf"/>
</dbReference>
<dbReference type="GO" id="GO:0004527">
    <property type="term" value="F:exonuclease activity"/>
    <property type="evidence" value="ECO:0007669"/>
    <property type="project" value="UniProtKB-KW"/>
</dbReference>